<protein>
    <recommendedName>
        <fullName evidence="1">MobA/VirD2-like nuclease domain-containing protein</fullName>
    </recommendedName>
</protein>
<accession>A0A8J7R5W5</accession>
<evidence type="ECO:0000313" key="3">
    <source>
        <dbReference type="Proteomes" id="UP000666240"/>
    </source>
</evidence>
<name>A0A8J7R5W5_9HYPH</name>
<gene>
    <name evidence="2" type="ORF">J5Y06_22965</name>
</gene>
<sequence>MILTTKRHGRTGRDVRNLKSHLSKQVDQVSRVVGIGGVPVSDADAALAYMEAMRDGSRALIGMHHITISPSLRLDEVQRNETVRRILSAMGAEDHAWVLWEHDGKARTAGAADQHFHLVLSHVGPDGKALDDGWSYPRLEAAARTLEADFGESFTPSRWTRSVARRLREQGRDDIADRLVLPDEP</sequence>
<dbReference type="RefSeq" id="WP_342453485.1">
    <property type="nucleotide sequence ID" value="NZ_JAGIYY010000019.1"/>
</dbReference>
<keyword evidence="3" id="KW-1185">Reference proteome</keyword>
<dbReference type="EMBL" id="JAGIYY010000019">
    <property type="protein sequence ID" value="MBP0441511.1"/>
    <property type="molecule type" value="Genomic_DNA"/>
</dbReference>
<evidence type="ECO:0000259" key="1">
    <source>
        <dbReference type="Pfam" id="PF03432"/>
    </source>
</evidence>
<dbReference type="AlphaFoldDB" id="A0A8J7R5W5"/>
<dbReference type="InterPro" id="IPR005094">
    <property type="entry name" value="Endonuclease_MobA/VirD2"/>
</dbReference>
<dbReference type="Proteomes" id="UP000666240">
    <property type="component" value="Unassembled WGS sequence"/>
</dbReference>
<organism evidence="2 3">
    <name type="scientific">Tianweitania sediminis</name>
    <dbReference type="NCBI Taxonomy" id="1502156"/>
    <lineage>
        <taxon>Bacteria</taxon>
        <taxon>Pseudomonadati</taxon>
        <taxon>Pseudomonadota</taxon>
        <taxon>Alphaproteobacteria</taxon>
        <taxon>Hyphomicrobiales</taxon>
        <taxon>Phyllobacteriaceae</taxon>
        <taxon>Tianweitania</taxon>
    </lineage>
</organism>
<comment type="caution">
    <text evidence="2">The sequence shown here is derived from an EMBL/GenBank/DDBJ whole genome shotgun (WGS) entry which is preliminary data.</text>
</comment>
<evidence type="ECO:0000313" key="2">
    <source>
        <dbReference type="EMBL" id="MBP0441511.1"/>
    </source>
</evidence>
<feature type="non-terminal residue" evidence="2">
    <location>
        <position position="185"/>
    </location>
</feature>
<reference evidence="2" key="1">
    <citation type="submission" date="2021-03" db="EMBL/GenBank/DDBJ databases">
        <title>Genome sequencing and assembly of Tianweitania sediminis.</title>
        <authorList>
            <person name="Chhetri G."/>
        </authorList>
    </citation>
    <scope>NUCLEOTIDE SEQUENCE</scope>
    <source>
        <strain evidence="2">Z8</strain>
    </source>
</reference>
<dbReference type="Pfam" id="PF03432">
    <property type="entry name" value="Relaxase"/>
    <property type="match status" value="1"/>
</dbReference>
<proteinExistence type="predicted"/>
<feature type="domain" description="MobA/VirD2-like nuclease" evidence="1">
    <location>
        <begin position="28"/>
        <end position="151"/>
    </location>
</feature>